<sequence length="222" mass="23276">MTVSEPRAAMVHSAAALLRQDGVRGASFARVIEHSGAPRGSIGHHFPGGKAELMADALAAAGAEVSGALARIRDGGASAADLVRAMCSYFASGLRATDYRSGCPAAAVAMEAHDNPGLRQTASEIVDGWQVVLTDLLEEDGLDHGEARARAQLCIAAVEGALLLARLHRSTEPLEQVGGQLGELLRLGRRSPRPREEHHHKEHEGDEPGAPDGHGEPEPAHP</sequence>
<evidence type="ECO:0000259" key="6">
    <source>
        <dbReference type="Pfam" id="PF21993"/>
    </source>
</evidence>
<feature type="region of interest" description="Disordered" evidence="4">
    <location>
        <begin position="181"/>
        <end position="222"/>
    </location>
</feature>
<evidence type="ECO:0000313" key="8">
    <source>
        <dbReference type="Proteomes" id="UP000515976"/>
    </source>
</evidence>
<dbReference type="KEGG" id="pei:H9L10_11150"/>
<evidence type="ECO:0000256" key="1">
    <source>
        <dbReference type="ARBA" id="ARBA00023015"/>
    </source>
</evidence>
<accession>A0A7G9QZR2</accession>
<evidence type="ECO:0000313" key="7">
    <source>
        <dbReference type="EMBL" id="QNN48837.1"/>
    </source>
</evidence>
<dbReference type="EMBL" id="CP060712">
    <property type="protein sequence ID" value="QNN48837.1"/>
    <property type="molecule type" value="Genomic_DNA"/>
</dbReference>
<keyword evidence="8" id="KW-1185">Reference proteome</keyword>
<gene>
    <name evidence="7" type="ORF">H9L10_11150</name>
</gene>
<protein>
    <submittedName>
        <fullName evidence="7">TetR/AcrR family transcriptional regulator</fullName>
    </submittedName>
</protein>
<dbReference type="GO" id="GO:0003677">
    <property type="term" value="F:DNA binding"/>
    <property type="evidence" value="ECO:0007669"/>
    <property type="project" value="UniProtKB-KW"/>
</dbReference>
<dbReference type="PANTHER" id="PTHR47506:SF3">
    <property type="entry name" value="HTH-TYPE TRANSCRIPTIONAL REGULATOR LMRA"/>
    <property type="match status" value="1"/>
</dbReference>
<feature type="compositionally biased region" description="Basic and acidic residues" evidence="4">
    <location>
        <begin position="213"/>
        <end position="222"/>
    </location>
</feature>
<evidence type="ECO:0000259" key="5">
    <source>
        <dbReference type="Pfam" id="PF00440"/>
    </source>
</evidence>
<dbReference type="Proteomes" id="UP000515976">
    <property type="component" value="Chromosome"/>
</dbReference>
<evidence type="ECO:0000256" key="2">
    <source>
        <dbReference type="ARBA" id="ARBA00023125"/>
    </source>
</evidence>
<dbReference type="AlphaFoldDB" id="A0A7G9QZR2"/>
<dbReference type="Pfam" id="PF21993">
    <property type="entry name" value="TetR_C_13_2"/>
    <property type="match status" value="1"/>
</dbReference>
<dbReference type="RefSeq" id="WP_166102661.1">
    <property type="nucleotide sequence ID" value="NZ_BMMY01000008.1"/>
</dbReference>
<feature type="domain" description="Transcriptional regulator LmrA/YxaF-like C-terminal" evidence="6">
    <location>
        <begin position="80"/>
        <end position="179"/>
    </location>
</feature>
<dbReference type="SUPFAM" id="SSF48498">
    <property type="entry name" value="Tetracyclin repressor-like, C-terminal domain"/>
    <property type="match status" value="1"/>
</dbReference>
<dbReference type="PANTHER" id="PTHR47506">
    <property type="entry name" value="TRANSCRIPTIONAL REGULATORY PROTEIN"/>
    <property type="match status" value="1"/>
</dbReference>
<dbReference type="Gene3D" id="1.10.357.10">
    <property type="entry name" value="Tetracycline Repressor, domain 2"/>
    <property type="match status" value="1"/>
</dbReference>
<dbReference type="Pfam" id="PF00440">
    <property type="entry name" value="TetR_N"/>
    <property type="match status" value="1"/>
</dbReference>
<evidence type="ECO:0000256" key="4">
    <source>
        <dbReference type="SAM" id="MobiDB-lite"/>
    </source>
</evidence>
<dbReference type="InterPro" id="IPR009057">
    <property type="entry name" value="Homeodomain-like_sf"/>
</dbReference>
<proteinExistence type="predicted"/>
<dbReference type="SUPFAM" id="SSF46689">
    <property type="entry name" value="Homeodomain-like"/>
    <property type="match status" value="1"/>
</dbReference>
<dbReference type="InterPro" id="IPR054156">
    <property type="entry name" value="YxaF_TetR_C"/>
</dbReference>
<dbReference type="InterPro" id="IPR001647">
    <property type="entry name" value="HTH_TetR"/>
</dbReference>
<dbReference type="InterPro" id="IPR036271">
    <property type="entry name" value="Tet_transcr_reg_TetR-rel_C_sf"/>
</dbReference>
<evidence type="ECO:0000256" key="3">
    <source>
        <dbReference type="ARBA" id="ARBA00023163"/>
    </source>
</evidence>
<reference evidence="7 8" key="1">
    <citation type="submission" date="2020-08" db="EMBL/GenBank/DDBJ databases">
        <title>Genome sequence of Phycicoccus endophyticus JCM 31784T.</title>
        <authorList>
            <person name="Hyun D.-W."/>
            <person name="Bae J.-W."/>
        </authorList>
    </citation>
    <scope>NUCLEOTIDE SEQUENCE [LARGE SCALE GENOMIC DNA]</scope>
    <source>
        <strain evidence="7 8">JCM 31784</strain>
    </source>
</reference>
<keyword evidence="2" id="KW-0238">DNA-binding</keyword>
<organism evidence="7 8">
    <name type="scientific">Phycicoccus endophyticus</name>
    <dbReference type="NCBI Taxonomy" id="1690220"/>
    <lineage>
        <taxon>Bacteria</taxon>
        <taxon>Bacillati</taxon>
        <taxon>Actinomycetota</taxon>
        <taxon>Actinomycetes</taxon>
        <taxon>Micrococcales</taxon>
        <taxon>Intrasporangiaceae</taxon>
        <taxon>Phycicoccus</taxon>
    </lineage>
</organism>
<feature type="compositionally biased region" description="Basic and acidic residues" evidence="4">
    <location>
        <begin position="193"/>
        <end position="206"/>
    </location>
</feature>
<feature type="domain" description="HTH tetR-type" evidence="5">
    <location>
        <begin position="13"/>
        <end position="55"/>
    </location>
</feature>
<keyword evidence="3" id="KW-0804">Transcription</keyword>
<keyword evidence="1" id="KW-0805">Transcription regulation</keyword>
<name>A0A7G9QZR2_9MICO</name>